<organism evidence="3 4">
    <name type="scientific">Gymnopus androsaceus JB14</name>
    <dbReference type="NCBI Taxonomy" id="1447944"/>
    <lineage>
        <taxon>Eukaryota</taxon>
        <taxon>Fungi</taxon>
        <taxon>Dikarya</taxon>
        <taxon>Basidiomycota</taxon>
        <taxon>Agaricomycotina</taxon>
        <taxon>Agaricomycetes</taxon>
        <taxon>Agaricomycetidae</taxon>
        <taxon>Agaricales</taxon>
        <taxon>Marasmiineae</taxon>
        <taxon>Omphalotaceae</taxon>
        <taxon>Gymnopus</taxon>
    </lineage>
</organism>
<gene>
    <name evidence="3" type="ORF">BT96DRAFT_913124</name>
</gene>
<evidence type="ECO:0000256" key="2">
    <source>
        <dbReference type="SAM" id="SignalP"/>
    </source>
</evidence>
<dbReference type="EMBL" id="ML769387">
    <property type="protein sequence ID" value="KAE9409586.1"/>
    <property type="molecule type" value="Genomic_DNA"/>
</dbReference>
<keyword evidence="4" id="KW-1185">Reference proteome</keyword>
<accession>A0A6A4IG49</accession>
<feature type="region of interest" description="Disordered" evidence="1">
    <location>
        <begin position="55"/>
        <end position="93"/>
    </location>
</feature>
<reference evidence="3" key="1">
    <citation type="journal article" date="2019" name="Environ. Microbiol.">
        <title>Fungal ecological strategies reflected in gene transcription - a case study of two litter decomposers.</title>
        <authorList>
            <person name="Barbi F."/>
            <person name="Kohler A."/>
            <person name="Barry K."/>
            <person name="Baskaran P."/>
            <person name="Daum C."/>
            <person name="Fauchery L."/>
            <person name="Ihrmark K."/>
            <person name="Kuo A."/>
            <person name="LaButti K."/>
            <person name="Lipzen A."/>
            <person name="Morin E."/>
            <person name="Grigoriev I.V."/>
            <person name="Henrissat B."/>
            <person name="Lindahl B."/>
            <person name="Martin F."/>
        </authorList>
    </citation>
    <scope>NUCLEOTIDE SEQUENCE</scope>
    <source>
        <strain evidence="3">JB14</strain>
    </source>
</reference>
<feature type="chain" id="PRO_5025492787" evidence="2">
    <location>
        <begin position="21"/>
        <end position="93"/>
    </location>
</feature>
<dbReference type="Proteomes" id="UP000799118">
    <property type="component" value="Unassembled WGS sequence"/>
</dbReference>
<evidence type="ECO:0000313" key="4">
    <source>
        <dbReference type="Proteomes" id="UP000799118"/>
    </source>
</evidence>
<name>A0A6A4IG49_9AGAR</name>
<feature type="compositionally biased region" description="Basic and acidic residues" evidence="1">
    <location>
        <begin position="74"/>
        <end position="93"/>
    </location>
</feature>
<dbReference type="AlphaFoldDB" id="A0A6A4IG49"/>
<sequence length="93" mass="10352">MRVQSVFSFIVVSFVAVASALPVVEMRSDAVAARSEVFEMARGVEVERAVDFAAREPQPGVTSPTWKRGVNEPTWKRGVTEPTWKRGTTEPTW</sequence>
<feature type="signal peptide" evidence="2">
    <location>
        <begin position="1"/>
        <end position="20"/>
    </location>
</feature>
<keyword evidence="2" id="KW-0732">Signal</keyword>
<proteinExistence type="predicted"/>
<evidence type="ECO:0000256" key="1">
    <source>
        <dbReference type="SAM" id="MobiDB-lite"/>
    </source>
</evidence>
<evidence type="ECO:0000313" key="3">
    <source>
        <dbReference type="EMBL" id="KAE9409586.1"/>
    </source>
</evidence>
<protein>
    <submittedName>
        <fullName evidence="3">Uncharacterized protein</fullName>
    </submittedName>
</protein>